<protein>
    <submittedName>
        <fullName evidence="3">Uncharacterized iron-regulated protein</fullName>
    </submittedName>
</protein>
<dbReference type="KEGG" id="dti:Desti_2882"/>
<organism evidence="3 4">
    <name type="scientific">Desulfomonile tiedjei (strain ATCC 49306 / DSM 6799 / DCB-1)</name>
    <dbReference type="NCBI Taxonomy" id="706587"/>
    <lineage>
        <taxon>Bacteria</taxon>
        <taxon>Pseudomonadati</taxon>
        <taxon>Thermodesulfobacteriota</taxon>
        <taxon>Desulfomonilia</taxon>
        <taxon>Desulfomonilales</taxon>
        <taxon>Desulfomonilaceae</taxon>
        <taxon>Desulfomonile</taxon>
    </lineage>
</organism>
<name>I4C7L0_DESTA</name>
<dbReference type="EMBL" id="CP003360">
    <property type="protein sequence ID" value="AFM25551.1"/>
    <property type="molecule type" value="Genomic_DNA"/>
</dbReference>
<accession>I4C7L0</accession>
<evidence type="ECO:0000259" key="2">
    <source>
        <dbReference type="Pfam" id="PF04187"/>
    </source>
</evidence>
<feature type="domain" description="Haem-binding uptake Tiki superfamily ChaN" evidence="2">
    <location>
        <begin position="49"/>
        <end position="255"/>
    </location>
</feature>
<evidence type="ECO:0000313" key="4">
    <source>
        <dbReference type="Proteomes" id="UP000006055"/>
    </source>
</evidence>
<dbReference type="STRING" id="706587.Desti_2882"/>
<evidence type="ECO:0000313" key="3">
    <source>
        <dbReference type="EMBL" id="AFM25551.1"/>
    </source>
</evidence>
<dbReference type="Proteomes" id="UP000006055">
    <property type="component" value="Chromosome"/>
</dbReference>
<dbReference type="RefSeq" id="WP_014810689.1">
    <property type="nucleotide sequence ID" value="NC_018025.1"/>
</dbReference>
<feature type="chain" id="PRO_5003687206" evidence="1">
    <location>
        <begin position="27"/>
        <end position="336"/>
    </location>
</feature>
<reference evidence="4" key="1">
    <citation type="submission" date="2012-06" db="EMBL/GenBank/DDBJ databases">
        <title>Complete sequence of chromosome of Desulfomonile tiedjei DSM 6799.</title>
        <authorList>
            <person name="Lucas S."/>
            <person name="Copeland A."/>
            <person name="Lapidus A."/>
            <person name="Glavina del Rio T."/>
            <person name="Dalin E."/>
            <person name="Tice H."/>
            <person name="Bruce D."/>
            <person name="Goodwin L."/>
            <person name="Pitluck S."/>
            <person name="Peters L."/>
            <person name="Ovchinnikova G."/>
            <person name="Zeytun A."/>
            <person name="Lu M."/>
            <person name="Kyrpides N."/>
            <person name="Mavromatis K."/>
            <person name="Ivanova N."/>
            <person name="Brettin T."/>
            <person name="Detter J.C."/>
            <person name="Han C."/>
            <person name="Larimer F."/>
            <person name="Land M."/>
            <person name="Hauser L."/>
            <person name="Markowitz V."/>
            <person name="Cheng J.-F."/>
            <person name="Hugenholtz P."/>
            <person name="Woyke T."/>
            <person name="Wu D."/>
            <person name="Spring S."/>
            <person name="Schroeder M."/>
            <person name="Brambilla E."/>
            <person name="Klenk H.-P."/>
            <person name="Eisen J.A."/>
        </authorList>
    </citation>
    <scope>NUCLEOTIDE SEQUENCE [LARGE SCALE GENOMIC DNA]</scope>
    <source>
        <strain evidence="4">ATCC 49306 / DSM 6799 / DCB-1</strain>
    </source>
</reference>
<dbReference type="CDD" id="cd14727">
    <property type="entry name" value="ChanN-like"/>
    <property type="match status" value="1"/>
</dbReference>
<dbReference type="Gene3D" id="3.40.50.11550">
    <property type="match status" value="1"/>
</dbReference>
<gene>
    <name evidence="3" type="ordered locus">Desti_2882</name>
</gene>
<dbReference type="InterPro" id="IPR007314">
    <property type="entry name" value="Cofac_haem-bd_dom"/>
</dbReference>
<feature type="signal peptide" evidence="1">
    <location>
        <begin position="1"/>
        <end position="26"/>
    </location>
</feature>
<keyword evidence="4" id="KW-1185">Reference proteome</keyword>
<sequence length="336" mass="38072">MVKQACKICPLVFFLGVIVSMSVSLAGAEQNDSIIIDMLAGEPVPQEMMLDDLASVRIVYLGEYHTIKRHHKLQLDTLTGIADRKPNIALGMEMFSADQQEILDWWQSGTEDVAALIRKLGRKHWTNLQDYAAVLYFARNAKIPIIGLNAPDDFVRKVAREGLSGLTDEQRRILPKGFDKIDPAYDKLMRIRLKVHRAFHEKSLDNVVLAQAIRDAIMAQRVISFFESERGKDAGMVVIAGSGHINYGFGIPERVQEHLRYNERIVLASESGELKLSEEEKKQAMPVEITHEDLKFIQRPIADYLHIIPLRTETPEPEAEETSQEAFLLQNTKTLQ</sequence>
<dbReference type="HOGENOM" id="CLU_035488_2_1_7"/>
<keyword evidence="1" id="KW-0732">Signal</keyword>
<dbReference type="AlphaFoldDB" id="I4C7L0"/>
<proteinExistence type="predicted"/>
<dbReference type="SUPFAM" id="SSF159501">
    <property type="entry name" value="EreA/ChaN-like"/>
    <property type="match status" value="1"/>
</dbReference>
<dbReference type="eggNOG" id="COG3016">
    <property type="taxonomic scope" value="Bacteria"/>
</dbReference>
<dbReference type="OrthoDB" id="9795827at2"/>
<dbReference type="Pfam" id="PF04187">
    <property type="entry name" value="Cofac_haem_bdg"/>
    <property type="match status" value="1"/>
</dbReference>
<evidence type="ECO:0000256" key="1">
    <source>
        <dbReference type="SAM" id="SignalP"/>
    </source>
</evidence>